<evidence type="ECO:0000256" key="6">
    <source>
        <dbReference type="ARBA" id="ARBA00022833"/>
    </source>
</evidence>
<feature type="signal peptide" evidence="9">
    <location>
        <begin position="1"/>
        <end position="18"/>
    </location>
</feature>
<keyword evidence="4 9" id="KW-0732">Signal</keyword>
<keyword evidence="2" id="KW-0645">Protease</keyword>
<dbReference type="Gene3D" id="3.40.390.10">
    <property type="entry name" value="Collagenase (Catalytic Domain)"/>
    <property type="match status" value="1"/>
</dbReference>
<dbReference type="PANTHER" id="PTHR47466">
    <property type="match status" value="1"/>
</dbReference>
<dbReference type="InterPro" id="IPR024079">
    <property type="entry name" value="MetalloPept_cat_dom_sf"/>
</dbReference>
<feature type="chain" id="PRO_5017690567" evidence="9">
    <location>
        <begin position="19"/>
        <end position="437"/>
    </location>
</feature>
<name>A0A3E1F1M6_9FLAO</name>
<evidence type="ECO:0000259" key="10">
    <source>
        <dbReference type="Pfam" id="PF05572"/>
    </source>
</evidence>
<dbReference type="Pfam" id="PF05572">
    <property type="entry name" value="Peptidase_M43"/>
    <property type="match status" value="1"/>
</dbReference>
<evidence type="ECO:0000256" key="8">
    <source>
        <dbReference type="ARBA" id="ARBA00023157"/>
    </source>
</evidence>
<evidence type="ECO:0000313" key="13">
    <source>
        <dbReference type="Proteomes" id="UP000257127"/>
    </source>
</evidence>
<dbReference type="GO" id="GO:0046872">
    <property type="term" value="F:metal ion binding"/>
    <property type="evidence" value="ECO:0007669"/>
    <property type="project" value="UniProtKB-KW"/>
</dbReference>
<dbReference type="NCBIfam" id="TIGR04183">
    <property type="entry name" value="Por_Secre_tail"/>
    <property type="match status" value="1"/>
</dbReference>
<organism evidence="12 13">
    <name type="scientific">Brumimicrobium aurantiacum</name>
    <dbReference type="NCBI Taxonomy" id="1737063"/>
    <lineage>
        <taxon>Bacteria</taxon>
        <taxon>Pseudomonadati</taxon>
        <taxon>Bacteroidota</taxon>
        <taxon>Flavobacteriia</taxon>
        <taxon>Flavobacteriales</taxon>
        <taxon>Crocinitomicaceae</taxon>
        <taxon>Brumimicrobium</taxon>
    </lineage>
</organism>
<evidence type="ECO:0000256" key="7">
    <source>
        <dbReference type="ARBA" id="ARBA00023049"/>
    </source>
</evidence>
<dbReference type="CDD" id="cd04275">
    <property type="entry name" value="ZnMc_pappalysin_like"/>
    <property type="match status" value="1"/>
</dbReference>
<evidence type="ECO:0000259" key="11">
    <source>
        <dbReference type="Pfam" id="PF18962"/>
    </source>
</evidence>
<dbReference type="Pfam" id="PF18962">
    <property type="entry name" value="Por_Secre_tail"/>
    <property type="match status" value="1"/>
</dbReference>
<evidence type="ECO:0000256" key="9">
    <source>
        <dbReference type="SAM" id="SignalP"/>
    </source>
</evidence>
<evidence type="ECO:0000256" key="3">
    <source>
        <dbReference type="ARBA" id="ARBA00022723"/>
    </source>
</evidence>
<dbReference type="AlphaFoldDB" id="A0A3E1F1M6"/>
<comment type="similarity">
    <text evidence="1">Belongs to the peptidase M43B family.</text>
</comment>
<dbReference type="GO" id="GO:0006508">
    <property type="term" value="P:proteolysis"/>
    <property type="evidence" value="ECO:0007669"/>
    <property type="project" value="UniProtKB-KW"/>
</dbReference>
<proteinExistence type="inferred from homology"/>
<sequence length="437" mass="48014">MKKVILFGLSLFAGMAFAQHDPTAVEQCLSHQYIEWQEEQNPGYAAHVEEQFEIAKNSAATKGPEAEYKLPVVVHVVYDPSTPEQNIHDSIIYNQIETLNQDYNRLNPDTVNMRTDFADVAGSPKIEFVLAQVDPNGNPTTGITRTQTSQYTFGDIGLFTGDFSSLEEVKSTADGGIDPWDQSRYINIWVCNMEISGFTLLLGYATPPSNLSNWPAGGVGNLGDGVVVQYQAFGANNPNDLLLGPGNNHEVLGRTLSHEVGHYLGLRHIWGDGDCSSQDGIDDTPNATDQSDGCDTTMNSCVDVINGVDLPDMLENYMDYSDETCQNSFTKGQVALMHGVLENQRYDLAYNNPASVIKEELSASIYPNPTRSTLHVEIDNGQIEKVEVFNTQGQVLLTDEGGNQFVKLNVEGLNNGVYFVKVNNNAGITTVQKFIKH</sequence>
<dbReference type="OrthoDB" id="6278496at2"/>
<accession>A0A3E1F1M6</accession>
<keyword evidence="5" id="KW-0378">Hydrolase</keyword>
<protein>
    <submittedName>
        <fullName evidence="12">T9SS C-terminal target domain-containing protein</fullName>
    </submittedName>
</protein>
<reference evidence="12 13" key="1">
    <citation type="submission" date="2018-08" db="EMBL/GenBank/DDBJ databases">
        <title>The draft genome squence of Brumimicrobium sp. N62.</title>
        <authorList>
            <person name="Du Z.-J."/>
            <person name="Luo H.-R."/>
        </authorList>
    </citation>
    <scope>NUCLEOTIDE SEQUENCE [LARGE SCALE GENOMIC DNA]</scope>
    <source>
        <strain evidence="12 13">N62</strain>
    </source>
</reference>
<keyword evidence="7" id="KW-0482">Metalloprotease</keyword>
<keyword evidence="6" id="KW-0862">Zinc</keyword>
<dbReference type="EMBL" id="QURB01000001">
    <property type="protein sequence ID" value="RFC55731.1"/>
    <property type="molecule type" value="Genomic_DNA"/>
</dbReference>
<evidence type="ECO:0000256" key="1">
    <source>
        <dbReference type="ARBA" id="ARBA00008721"/>
    </source>
</evidence>
<dbReference type="RefSeq" id="WP_116879566.1">
    <property type="nucleotide sequence ID" value="NZ_QURB01000001.1"/>
</dbReference>
<evidence type="ECO:0000313" key="12">
    <source>
        <dbReference type="EMBL" id="RFC55731.1"/>
    </source>
</evidence>
<evidence type="ECO:0000256" key="5">
    <source>
        <dbReference type="ARBA" id="ARBA00022801"/>
    </source>
</evidence>
<dbReference type="InterPro" id="IPR008754">
    <property type="entry name" value="Peptidase_M43"/>
</dbReference>
<dbReference type="InterPro" id="IPR026444">
    <property type="entry name" value="Secre_tail"/>
</dbReference>
<feature type="domain" description="Secretion system C-terminal sorting" evidence="11">
    <location>
        <begin position="365"/>
        <end position="435"/>
    </location>
</feature>
<keyword evidence="3" id="KW-0479">Metal-binding</keyword>
<comment type="caution">
    <text evidence="12">The sequence shown here is derived from an EMBL/GenBank/DDBJ whole genome shotgun (WGS) entry which is preliminary data.</text>
</comment>
<evidence type="ECO:0000256" key="2">
    <source>
        <dbReference type="ARBA" id="ARBA00022670"/>
    </source>
</evidence>
<keyword evidence="13" id="KW-1185">Reference proteome</keyword>
<dbReference type="Proteomes" id="UP000257127">
    <property type="component" value="Unassembled WGS sequence"/>
</dbReference>
<feature type="domain" description="Peptidase M43 pregnancy-associated plasma-A" evidence="10">
    <location>
        <begin position="178"/>
        <end position="342"/>
    </location>
</feature>
<gene>
    <name evidence="12" type="ORF">DXU93_01995</name>
</gene>
<keyword evidence="8" id="KW-1015">Disulfide bond</keyword>
<evidence type="ECO:0000256" key="4">
    <source>
        <dbReference type="ARBA" id="ARBA00022729"/>
    </source>
</evidence>
<dbReference type="GO" id="GO:0008237">
    <property type="term" value="F:metallopeptidase activity"/>
    <property type="evidence" value="ECO:0007669"/>
    <property type="project" value="UniProtKB-KW"/>
</dbReference>
<dbReference type="PANTHER" id="PTHR47466:SF1">
    <property type="entry name" value="METALLOPROTEASE MEP1 (AFU_ORTHOLOGUE AFUA_1G07730)-RELATED"/>
    <property type="match status" value="1"/>
</dbReference>
<dbReference type="SUPFAM" id="SSF55486">
    <property type="entry name" value="Metalloproteases ('zincins'), catalytic domain"/>
    <property type="match status" value="1"/>
</dbReference>